<reference evidence="2" key="1">
    <citation type="submission" date="2009-11" db="EMBL/GenBank/DDBJ databases">
        <authorList>
            <consortium name="The Broad Institute Genome Sequencing Platform"/>
            <person name="Ward D."/>
            <person name="Feldgarden M."/>
            <person name="Earl A."/>
            <person name="Young S.K."/>
            <person name="Zeng Q."/>
            <person name="Koehrsen M."/>
            <person name="Alvarado L."/>
            <person name="Berlin A."/>
            <person name="Bochicchio J."/>
            <person name="Borenstein D."/>
            <person name="Chapman S.B."/>
            <person name="Chen Z."/>
            <person name="Engels R."/>
            <person name="Freedman E."/>
            <person name="Gellesch M."/>
            <person name="Goldberg J."/>
            <person name="Griggs A."/>
            <person name="Gujja S."/>
            <person name="Heilman E."/>
            <person name="Heiman D."/>
            <person name="Hepburn T."/>
            <person name="Howarth C."/>
            <person name="Jen D."/>
            <person name="Larson L."/>
            <person name="Lewis B."/>
            <person name="Mehta T."/>
            <person name="Park D."/>
            <person name="Pearson M."/>
            <person name="Roberts A."/>
            <person name="Saif S."/>
            <person name="Shea T."/>
            <person name="Shenoy N."/>
            <person name="Sisk P."/>
            <person name="Stolte C."/>
            <person name="Sykes S."/>
            <person name="Thomson T."/>
            <person name="Walk T."/>
            <person name="White J."/>
            <person name="Yandava C."/>
            <person name="Izard J."/>
            <person name="Baranova O.V."/>
            <person name="Blanton J.M."/>
            <person name="Tanner A.C."/>
            <person name="Dewhirst F.E."/>
            <person name="Haas B."/>
            <person name="Nusbaum C."/>
            <person name="Birren B."/>
        </authorList>
    </citation>
    <scope>NUCLEOTIDE SEQUENCE [LARGE SCALE GENOMIC DNA]</scope>
    <source>
        <strain evidence="2">1-1 BBBD Race 1</strain>
    </source>
</reference>
<reference evidence="2" key="2">
    <citation type="submission" date="2016-05" db="EMBL/GenBank/DDBJ databases">
        <title>Comparative analysis highlights variable genome content of wheat rusts and divergence of the mating loci.</title>
        <authorList>
            <person name="Cuomo C.A."/>
            <person name="Bakkeren G."/>
            <person name="Szabo L."/>
            <person name="Khalil H."/>
            <person name="Joly D."/>
            <person name="Goldberg J."/>
            <person name="Young S."/>
            <person name="Zeng Q."/>
            <person name="Fellers J."/>
        </authorList>
    </citation>
    <scope>NUCLEOTIDE SEQUENCE [LARGE SCALE GENOMIC DNA]</scope>
    <source>
        <strain evidence="2">1-1 BBBD Race 1</strain>
    </source>
</reference>
<dbReference type="VEuPathDB" id="FungiDB:PTTG_31008"/>
<sequence length="189" mass="21428">MSKRQGSTSKGKSTAPPERSSSPLANLASISQTNAEDLTNDHIVKQFSNADSNFRALQLSNHKTRDLIGGLDFKQTKLEGKIDSIIDAVNKITDHIKTNREKPPHFKQEPSTVISAPTYSLHQKQFMKDPMALHRSIHSDVEYLKFTGENYSAWEQQVNTTLDFVFRRENFLSKPTNWILVDDEQEPAV</sequence>
<accession>A0A180FWG4</accession>
<feature type="region of interest" description="Disordered" evidence="1">
    <location>
        <begin position="1"/>
        <end position="25"/>
    </location>
</feature>
<dbReference type="EnsemblFungi" id="PTTG_31008-t43_1">
    <property type="protein sequence ID" value="PTTG_31008-t43_1-p1"/>
    <property type="gene ID" value="PTTG_31008"/>
</dbReference>
<evidence type="ECO:0000256" key="1">
    <source>
        <dbReference type="SAM" id="MobiDB-lite"/>
    </source>
</evidence>
<name>A0A180FWG4_PUCT1</name>
<feature type="non-terminal residue" evidence="2">
    <location>
        <position position="189"/>
    </location>
</feature>
<evidence type="ECO:0000313" key="4">
    <source>
        <dbReference type="Proteomes" id="UP000005240"/>
    </source>
</evidence>
<evidence type="ECO:0000313" key="2">
    <source>
        <dbReference type="EMBL" id="OAV84847.1"/>
    </source>
</evidence>
<dbReference type="OrthoDB" id="10427448at2759"/>
<keyword evidence="4" id="KW-1185">Reference proteome</keyword>
<reference evidence="3" key="4">
    <citation type="submission" date="2025-05" db="UniProtKB">
        <authorList>
            <consortium name="EnsemblFungi"/>
        </authorList>
    </citation>
    <scope>IDENTIFICATION</scope>
    <source>
        <strain evidence="3">isolate 1-1 / race 1 (BBBD)</strain>
    </source>
</reference>
<reference evidence="3 4" key="3">
    <citation type="journal article" date="2017" name="G3 (Bethesda)">
        <title>Comparative analysis highlights variable genome content of wheat rusts and divergence of the mating loci.</title>
        <authorList>
            <person name="Cuomo C.A."/>
            <person name="Bakkeren G."/>
            <person name="Khalil H.B."/>
            <person name="Panwar V."/>
            <person name="Joly D."/>
            <person name="Linning R."/>
            <person name="Sakthikumar S."/>
            <person name="Song X."/>
            <person name="Adiconis X."/>
            <person name="Fan L."/>
            <person name="Goldberg J.M."/>
            <person name="Levin J.Z."/>
            <person name="Young S."/>
            <person name="Zeng Q."/>
            <person name="Anikster Y."/>
            <person name="Bruce M."/>
            <person name="Wang M."/>
            <person name="Yin C."/>
            <person name="McCallum B."/>
            <person name="Szabo L.J."/>
            <person name="Hulbert S."/>
            <person name="Chen X."/>
            <person name="Fellers J.P."/>
        </authorList>
    </citation>
    <scope>NUCLEOTIDE SEQUENCE</scope>
    <source>
        <strain evidence="3">isolate 1-1 / race 1 (BBBD)</strain>
        <strain evidence="4">Isolate 1-1 / race 1 (BBBD)</strain>
    </source>
</reference>
<dbReference type="AlphaFoldDB" id="A0A180FWG4"/>
<organism evidence="2">
    <name type="scientific">Puccinia triticina (isolate 1-1 / race 1 (BBBD))</name>
    <name type="common">Brown leaf rust fungus</name>
    <dbReference type="NCBI Taxonomy" id="630390"/>
    <lineage>
        <taxon>Eukaryota</taxon>
        <taxon>Fungi</taxon>
        <taxon>Dikarya</taxon>
        <taxon>Basidiomycota</taxon>
        <taxon>Pucciniomycotina</taxon>
        <taxon>Pucciniomycetes</taxon>
        <taxon>Pucciniales</taxon>
        <taxon>Pucciniaceae</taxon>
        <taxon>Puccinia</taxon>
    </lineage>
</organism>
<protein>
    <submittedName>
        <fullName evidence="2 3">Uncharacterized protein</fullName>
    </submittedName>
</protein>
<gene>
    <name evidence="2" type="ORF">PTTG_31008</name>
</gene>
<dbReference type="EMBL" id="ADAS02010855">
    <property type="protein sequence ID" value="OAV84847.1"/>
    <property type="molecule type" value="Genomic_DNA"/>
</dbReference>
<dbReference type="Proteomes" id="UP000005240">
    <property type="component" value="Unassembled WGS sequence"/>
</dbReference>
<feature type="compositionally biased region" description="Polar residues" evidence="1">
    <location>
        <begin position="1"/>
        <end position="12"/>
    </location>
</feature>
<evidence type="ECO:0000313" key="3">
    <source>
        <dbReference type="EnsemblFungi" id="PTTG_31008-t43_1-p1"/>
    </source>
</evidence>
<proteinExistence type="predicted"/>